<evidence type="ECO:0000256" key="2">
    <source>
        <dbReference type="ARBA" id="ARBA00022679"/>
    </source>
</evidence>
<dbReference type="Pfam" id="PF01144">
    <property type="entry name" value="CoA_trans"/>
    <property type="match status" value="2"/>
</dbReference>
<dbReference type="EMBL" id="JWZX01000787">
    <property type="protein sequence ID" value="KOO35690.1"/>
    <property type="molecule type" value="Genomic_DNA"/>
</dbReference>
<evidence type="ECO:0000256" key="4">
    <source>
        <dbReference type="PIRSR" id="PIRSR000858-1"/>
    </source>
</evidence>
<dbReference type="PANTHER" id="PTHR13707:SF60">
    <property type="entry name" value="ACETATE COA-TRANSFERASE SUBUNIT ALPHA"/>
    <property type="match status" value="1"/>
</dbReference>
<protein>
    <recommendedName>
        <fullName evidence="3">Succinyl-CoA:3-ketoacid-coenzyme A transferase</fullName>
        <ecNumber evidence="3">2.8.3.5</ecNumber>
    </recommendedName>
</protein>
<dbReference type="InterPro" id="IPR004165">
    <property type="entry name" value="CoA_trans_fam_I"/>
</dbReference>
<dbReference type="OrthoDB" id="1933379at2759"/>
<sequence>MVRRALMTTLAAARRHRSSTVPVGGKVFASAADAVADVPSGATLLVGGFGLTGVPENLIAALQKKGVGDLTVVSSNVGTSERGLGLLFQGKQISKMIGSYVGENALFEKQFLSGEIDVELVPMGTLAERMRAAGAGIPAFFTATGVGTLVHHGNMPVRYASDGSGKVIKGSTPRASQLFEGKEYIMERALPGDFALVRAWKGDTEGNLIYRMTSRNHNPAVATAGKITIAEVEELVPAGTLDPNDIHTPGIFVDRIVQGPSERCIERLTLAGERTEGDAMTPDRERIARRAALELADGDYVNLGIGLPTLVSNFIPEGVSITLQSENGMLGVGPFPTRGQEDADLINAGKQTVTALPGASYFSADASFGMIRGGHCDVTILGSMQVAANGDMANYLIPGKLVKGMGGAMDLVSSPAKVIVTMEHCDKRGRSKVLRHCTLPLTGARCVSMLITELGVFDVAPDGSGLTLREIASGVDLASVRAATDADFGVIDGLSLMKGAMYPDSNSLESSQK</sequence>
<comment type="pathway">
    <text evidence="3">Ketone metabolism; succinyl-CoA degradation; acetoacetyl-CoA from succinyl-CoA: step 1/1.</text>
</comment>
<comment type="caution">
    <text evidence="5">The sequence shown here is derived from an EMBL/GenBank/DDBJ whole genome shotgun (WGS) entry which is preliminary data.</text>
</comment>
<comment type="catalytic activity">
    <reaction evidence="3">
        <text>a 3-oxo acid + succinyl-CoA = a 3-oxoacyl-CoA + succinate</text>
        <dbReference type="Rhea" id="RHEA:24564"/>
        <dbReference type="ChEBI" id="CHEBI:30031"/>
        <dbReference type="ChEBI" id="CHEBI:35973"/>
        <dbReference type="ChEBI" id="CHEBI:57292"/>
        <dbReference type="ChEBI" id="CHEBI:90726"/>
        <dbReference type="EC" id="2.8.3.5"/>
    </reaction>
</comment>
<name>A0A0M0KA34_9EUKA</name>
<evidence type="ECO:0000256" key="3">
    <source>
        <dbReference type="PIRNR" id="PIRNR000858"/>
    </source>
</evidence>
<proteinExistence type="inferred from homology"/>
<evidence type="ECO:0000313" key="5">
    <source>
        <dbReference type="EMBL" id="KOO35690.1"/>
    </source>
</evidence>
<dbReference type="InterPro" id="IPR012792">
    <property type="entry name" value="3-oxoacid_CoA-transf_A"/>
</dbReference>
<gene>
    <name evidence="5" type="ORF">Ctob_015199</name>
</gene>
<dbReference type="Gene3D" id="3.40.1080.10">
    <property type="entry name" value="Glutaconate Coenzyme A-transferase"/>
    <property type="match status" value="2"/>
</dbReference>
<organism evidence="5 6">
    <name type="scientific">Chrysochromulina tobinii</name>
    <dbReference type="NCBI Taxonomy" id="1460289"/>
    <lineage>
        <taxon>Eukaryota</taxon>
        <taxon>Haptista</taxon>
        <taxon>Haptophyta</taxon>
        <taxon>Prymnesiophyceae</taxon>
        <taxon>Prymnesiales</taxon>
        <taxon>Chrysochromulinaceae</taxon>
        <taxon>Chrysochromulina</taxon>
    </lineage>
</organism>
<dbReference type="Proteomes" id="UP000037460">
    <property type="component" value="Unassembled WGS sequence"/>
</dbReference>
<evidence type="ECO:0000256" key="1">
    <source>
        <dbReference type="ARBA" id="ARBA00007154"/>
    </source>
</evidence>
<feature type="active site" description="5-glutamyl coenzyme A thioester intermediate" evidence="4">
    <location>
        <position position="326"/>
    </location>
</feature>
<dbReference type="SMART" id="SM00882">
    <property type="entry name" value="CoA_trans"/>
    <property type="match status" value="2"/>
</dbReference>
<keyword evidence="6" id="KW-1185">Reference proteome</keyword>
<dbReference type="GO" id="GO:0008260">
    <property type="term" value="F:succinyl-CoA:3-oxo-acid CoA-transferase activity"/>
    <property type="evidence" value="ECO:0007669"/>
    <property type="project" value="UniProtKB-EC"/>
</dbReference>
<dbReference type="UniPathway" id="UPA00929">
    <property type="reaction ID" value="UER00894"/>
</dbReference>
<dbReference type="InterPro" id="IPR037171">
    <property type="entry name" value="NagB/RpiA_transferase-like"/>
</dbReference>
<dbReference type="NCBIfam" id="TIGR02428">
    <property type="entry name" value="pcaJ_scoB_fam"/>
    <property type="match status" value="1"/>
</dbReference>
<comment type="similarity">
    <text evidence="1 3">Belongs to the 3-oxoacid CoA-transferase family.</text>
</comment>
<dbReference type="InterPro" id="IPR012791">
    <property type="entry name" value="3-oxoacid_CoA-transf_B"/>
</dbReference>
<dbReference type="GO" id="GO:0046952">
    <property type="term" value="P:ketone body catabolic process"/>
    <property type="evidence" value="ECO:0007669"/>
    <property type="project" value="InterPro"/>
</dbReference>
<comment type="function">
    <text evidence="3">Key enzyme for ketone body catabolism. Transfers the CoA moiety from succinate to acetoacetate. Formation of the enzyme-CoA intermediate proceeds via an unstable anhydride species formed between the carboxylate groups of the enzyme and substrate.</text>
</comment>
<dbReference type="InterPro" id="IPR014388">
    <property type="entry name" value="3-oxoacid_CoA-transferase"/>
</dbReference>
<dbReference type="PANTHER" id="PTHR13707">
    <property type="entry name" value="KETOACID-COENZYME A TRANSFERASE"/>
    <property type="match status" value="1"/>
</dbReference>
<dbReference type="NCBIfam" id="TIGR02429">
    <property type="entry name" value="pcaI_scoA_fam"/>
    <property type="match status" value="1"/>
</dbReference>
<keyword evidence="3" id="KW-0496">Mitochondrion</keyword>
<dbReference type="FunFam" id="3.40.1080.10:FF:000001">
    <property type="entry name" value="Succinyl-coa:3-ketoacid-coenzyme a transferase subunit b"/>
    <property type="match status" value="1"/>
</dbReference>
<keyword evidence="2 3" id="KW-0808">Transferase</keyword>
<dbReference type="EC" id="2.8.3.5" evidence="3"/>
<reference evidence="6" key="1">
    <citation type="journal article" date="2015" name="PLoS Genet.">
        <title>Genome Sequence and Transcriptome Analyses of Chrysochromulina tobin: Metabolic Tools for Enhanced Algal Fitness in the Prominent Order Prymnesiales (Haptophyceae).</title>
        <authorList>
            <person name="Hovde B.T."/>
            <person name="Deodato C.R."/>
            <person name="Hunsperger H.M."/>
            <person name="Ryken S.A."/>
            <person name="Yost W."/>
            <person name="Jha R.K."/>
            <person name="Patterson J."/>
            <person name="Monnat R.J. Jr."/>
            <person name="Barlow S.B."/>
            <person name="Starkenburg S.R."/>
            <person name="Cattolico R.A."/>
        </authorList>
    </citation>
    <scope>NUCLEOTIDE SEQUENCE</scope>
    <source>
        <strain evidence="6">CCMP291</strain>
    </source>
</reference>
<dbReference type="AlphaFoldDB" id="A0A0M0KA34"/>
<evidence type="ECO:0000313" key="6">
    <source>
        <dbReference type="Proteomes" id="UP000037460"/>
    </source>
</evidence>
<dbReference type="PIRSF" id="PIRSF000858">
    <property type="entry name" value="SCOT-t"/>
    <property type="match status" value="1"/>
</dbReference>
<accession>A0A0M0KA34</accession>
<dbReference type="SUPFAM" id="SSF100950">
    <property type="entry name" value="NagB/RpiA/CoA transferase-like"/>
    <property type="match status" value="2"/>
</dbReference>